<dbReference type="AlphaFoldDB" id="A0A1H2BGK3"/>
<feature type="signal peptide" evidence="1">
    <location>
        <begin position="1"/>
        <end position="25"/>
    </location>
</feature>
<dbReference type="Gene3D" id="3.40.190.10">
    <property type="entry name" value="Periplasmic binding protein-like II"/>
    <property type="match status" value="2"/>
</dbReference>
<dbReference type="PANTHER" id="PTHR30024">
    <property type="entry name" value="ALIPHATIC SULFONATES-BINDING PROTEIN-RELATED"/>
    <property type="match status" value="1"/>
</dbReference>
<reference evidence="4" key="1">
    <citation type="submission" date="2016-10" db="EMBL/GenBank/DDBJ databases">
        <authorList>
            <person name="Varghese N."/>
            <person name="Submissions S."/>
        </authorList>
    </citation>
    <scope>NUCLEOTIDE SEQUENCE [LARGE SCALE GENOMIC DNA]</scope>
    <source>
        <strain evidence="4">GAS369</strain>
    </source>
</reference>
<sequence>MFSMKHFSRVVLTAAFAALATAASAQTVRVNYIPITDVTPLFVAIDKGYFAAEGLTIVPTPSTGGAAGVPGLMAGAFDVMYGNVVSTMLAQQQGFKLEVIAAGTKQFDNPVNTNGLVARQGDSIKTGKDLEGKTVAVNTRNGIIWLFARAWIAKSGGDPSKVTFKEVPFPQMLDALRGKQIDAAFMVNPFFNAAVTDAKDFQLVAAPYREVQPDVEVGHYISTQDYFAKNKETLAKYGRAFRKGVQWYNANLRDPDLVRIISGFTKMQPELVAKLDLQRLPEVVNLGSVATTVKLMKDNGMITGDIDLAAMTDPDALK</sequence>
<organism evidence="3 4">
    <name type="scientific">Bradyrhizobium canariense</name>
    <dbReference type="NCBI Taxonomy" id="255045"/>
    <lineage>
        <taxon>Bacteria</taxon>
        <taxon>Pseudomonadati</taxon>
        <taxon>Pseudomonadota</taxon>
        <taxon>Alphaproteobacteria</taxon>
        <taxon>Hyphomicrobiales</taxon>
        <taxon>Nitrobacteraceae</taxon>
        <taxon>Bradyrhizobium</taxon>
    </lineage>
</organism>
<evidence type="ECO:0000256" key="1">
    <source>
        <dbReference type="SAM" id="SignalP"/>
    </source>
</evidence>
<accession>A0A1H2BGK3</accession>
<dbReference type="EMBL" id="LT629750">
    <property type="protein sequence ID" value="SDT57328.1"/>
    <property type="molecule type" value="Genomic_DNA"/>
</dbReference>
<evidence type="ECO:0000313" key="3">
    <source>
        <dbReference type="EMBL" id="SDT57328.1"/>
    </source>
</evidence>
<dbReference type="PANTHER" id="PTHR30024:SF42">
    <property type="entry name" value="ALIPHATIC SULFONATES-BINDING PROTEIN-RELATED"/>
    <property type="match status" value="1"/>
</dbReference>
<protein>
    <submittedName>
        <fullName evidence="3">NitT/TauT family transport system substrate-binding protein</fullName>
    </submittedName>
</protein>
<evidence type="ECO:0000313" key="4">
    <source>
        <dbReference type="Proteomes" id="UP000243904"/>
    </source>
</evidence>
<evidence type="ECO:0000259" key="2">
    <source>
        <dbReference type="Pfam" id="PF09084"/>
    </source>
</evidence>
<feature type="chain" id="PRO_5009269900" evidence="1">
    <location>
        <begin position="26"/>
        <end position="318"/>
    </location>
</feature>
<gene>
    <name evidence="3" type="ORF">SAMN05444158_7153</name>
</gene>
<dbReference type="InterPro" id="IPR015168">
    <property type="entry name" value="SsuA/THI5"/>
</dbReference>
<dbReference type="RefSeq" id="WP_146690657.1">
    <property type="nucleotide sequence ID" value="NZ_LT629750.1"/>
</dbReference>
<keyword evidence="4" id="KW-1185">Reference proteome</keyword>
<feature type="domain" description="SsuA/THI5-like" evidence="2">
    <location>
        <begin position="36"/>
        <end position="250"/>
    </location>
</feature>
<dbReference type="Proteomes" id="UP000243904">
    <property type="component" value="Chromosome I"/>
</dbReference>
<proteinExistence type="predicted"/>
<keyword evidence="1" id="KW-0732">Signal</keyword>
<dbReference type="Pfam" id="PF09084">
    <property type="entry name" value="NMT1"/>
    <property type="match status" value="1"/>
</dbReference>
<name>A0A1H2BGK3_9BRAD</name>
<dbReference type="SUPFAM" id="SSF53850">
    <property type="entry name" value="Periplasmic binding protein-like II"/>
    <property type="match status" value="1"/>
</dbReference>